<evidence type="ECO:0000313" key="1">
    <source>
        <dbReference type="EMBL" id="KAK8841388.1"/>
    </source>
</evidence>
<dbReference type="EMBL" id="JAPFFF010000041">
    <property type="protein sequence ID" value="KAK8841388.1"/>
    <property type="molecule type" value="Genomic_DNA"/>
</dbReference>
<dbReference type="Proteomes" id="UP001470230">
    <property type="component" value="Unassembled WGS sequence"/>
</dbReference>
<reference evidence="1 2" key="1">
    <citation type="submission" date="2024-04" db="EMBL/GenBank/DDBJ databases">
        <title>Tritrichomonas musculus Genome.</title>
        <authorList>
            <person name="Alves-Ferreira E."/>
            <person name="Grigg M."/>
            <person name="Lorenzi H."/>
            <person name="Galac M."/>
        </authorList>
    </citation>
    <scope>NUCLEOTIDE SEQUENCE [LARGE SCALE GENOMIC DNA]</scope>
    <source>
        <strain evidence="1 2">EAF2021</strain>
    </source>
</reference>
<dbReference type="SUPFAM" id="SSF52058">
    <property type="entry name" value="L domain-like"/>
    <property type="match status" value="2"/>
</dbReference>
<evidence type="ECO:0000313" key="2">
    <source>
        <dbReference type="Proteomes" id="UP001470230"/>
    </source>
</evidence>
<dbReference type="PANTHER" id="PTHR45661">
    <property type="entry name" value="SURFACE ANTIGEN"/>
    <property type="match status" value="1"/>
</dbReference>
<proteinExistence type="predicted"/>
<dbReference type="InterPro" id="IPR053139">
    <property type="entry name" value="Surface_bspA-like"/>
</dbReference>
<comment type="caution">
    <text evidence="1">The sequence shown here is derived from an EMBL/GenBank/DDBJ whole genome shotgun (WGS) entry which is preliminary data.</text>
</comment>
<dbReference type="InterPro" id="IPR026906">
    <property type="entry name" value="LRR_5"/>
</dbReference>
<evidence type="ECO:0008006" key="3">
    <source>
        <dbReference type="Google" id="ProtNLM"/>
    </source>
</evidence>
<accession>A0ABR2H5C3</accession>
<keyword evidence="2" id="KW-1185">Reference proteome</keyword>
<protein>
    <recommendedName>
        <fullName evidence="3">Surface antigen BspA-like</fullName>
    </recommendedName>
</protein>
<name>A0ABR2H5C3_9EUKA</name>
<sequence length="362" mass="41675">MSQILLIRLSDEKQQKKKIEKNNIIFSLNEEEKTADIVGINEKIIDLIIPKSIKYESKEYFITSILNGVFIGSNIKSLNFTPDSRLQTIETDAFCRTSIESLTIPSQVAELKEGWCNRTSKLTNINVSPNNQYFKTYENHLIIGKNKIEIKNFDCLVFCVRNIKTITIPNFIRHICPYAFNGCELKTIEFSKDSKLQIIDSNAFRNTSLTTISIPSQVIEIKKFAFFCCHQLQRIEFQNDSKLQIIETDAFSNSIIERITIPSQVIQIGIRAFSYCLLLRWVDFSIDSKLQIIDDFAFFESSIFCISIPPQVKRIGVDAFAHCDDLQIVEISDNSKLKIIDRCSFDHFTIIMIPTHLKNIII</sequence>
<dbReference type="Gene3D" id="3.80.10.10">
    <property type="entry name" value="Ribonuclease Inhibitor"/>
    <property type="match status" value="3"/>
</dbReference>
<organism evidence="1 2">
    <name type="scientific">Tritrichomonas musculus</name>
    <dbReference type="NCBI Taxonomy" id="1915356"/>
    <lineage>
        <taxon>Eukaryota</taxon>
        <taxon>Metamonada</taxon>
        <taxon>Parabasalia</taxon>
        <taxon>Tritrichomonadida</taxon>
        <taxon>Tritrichomonadidae</taxon>
        <taxon>Tritrichomonas</taxon>
    </lineage>
</organism>
<gene>
    <name evidence="1" type="ORF">M9Y10_027005</name>
</gene>
<dbReference type="Pfam" id="PF13306">
    <property type="entry name" value="LRR_5"/>
    <property type="match status" value="3"/>
</dbReference>
<dbReference type="PANTHER" id="PTHR45661:SF3">
    <property type="entry name" value="IG-LIKE DOMAIN-CONTAINING PROTEIN"/>
    <property type="match status" value="1"/>
</dbReference>
<dbReference type="InterPro" id="IPR032675">
    <property type="entry name" value="LRR_dom_sf"/>
</dbReference>